<dbReference type="EMBL" id="AP028055">
    <property type="protein sequence ID" value="BEG99312.1"/>
    <property type="molecule type" value="Genomic_DNA"/>
</dbReference>
<accession>A0ABM8IDR2</accession>
<organism evidence="1 2">
    <name type="scientific">Bacteroides sedimenti</name>
    <dbReference type="NCBI Taxonomy" id="2136147"/>
    <lineage>
        <taxon>Bacteria</taxon>
        <taxon>Pseudomonadati</taxon>
        <taxon>Bacteroidota</taxon>
        <taxon>Bacteroidia</taxon>
        <taxon>Bacteroidales</taxon>
        <taxon>Bacteroidaceae</taxon>
        <taxon>Bacteroides</taxon>
    </lineage>
</organism>
<dbReference type="InterPro" id="IPR010664">
    <property type="entry name" value="LipoPS_assembly_LptC-rel"/>
</dbReference>
<keyword evidence="2" id="KW-1185">Reference proteome</keyword>
<dbReference type="Pfam" id="PF06835">
    <property type="entry name" value="LptC"/>
    <property type="match status" value="1"/>
</dbReference>
<gene>
    <name evidence="1" type="ORF">BSYN_15770</name>
</gene>
<proteinExistence type="predicted"/>
<dbReference type="NCBIfam" id="TIGR04409">
    <property type="entry name" value="LptC_YrbK"/>
    <property type="match status" value="1"/>
</dbReference>
<sequence>MKSLDVTTLISDSGITRYRIKTKEWMIFDKKEPSYWSFEKGLYLEKFDTTYHVEASIKADTAYYYDKKKLWELRGHVLIKNLQGDRFSTEQLFWDQMQNKVYSSKYISIKKSGRTINGYGFESNQEMTVYKIHKTSGALPIDDRKIAPPDTTKH</sequence>
<evidence type="ECO:0000313" key="2">
    <source>
        <dbReference type="Proteomes" id="UP001496674"/>
    </source>
</evidence>
<dbReference type="Proteomes" id="UP001496674">
    <property type="component" value="Chromosome"/>
</dbReference>
<reference evidence="1 2" key="1">
    <citation type="submission" date="2023-04" db="EMBL/GenBank/DDBJ databases">
        <title>Draft genome sequence of acteroides sedimenti strain YN3PY1.</title>
        <authorList>
            <person name="Yoshida N."/>
        </authorList>
    </citation>
    <scope>NUCLEOTIDE SEQUENCE [LARGE SCALE GENOMIC DNA]</scope>
    <source>
        <strain evidence="1 2">YN3PY1</strain>
    </source>
</reference>
<dbReference type="Gene3D" id="2.60.450.10">
    <property type="entry name" value="Lipopolysaccharide (LPS) transport protein A like domain"/>
    <property type="match status" value="1"/>
</dbReference>
<evidence type="ECO:0000313" key="1">
    <source>
        <dbReference type="EMBL" id="BEG99312.1"/>
    </source>
</evidence>
<name>A0ABM8IDR2_9BACE</name>
<dbReference type="InterPro" id="IPR026265">
    <property type="entry name" value="LptC"/>
</dbReference>
<protein>
    <submittedName>
        <fullName evidence="1">LPS export ABC transporter periplasmic protein LptC</fullName>
    </submittedName>
</protein>